<evidence type="ECO:0000256" key="1">
    <source>
        <dbReference type="SAM" id="MobiDB-lite"/>
    </source>
</evidence>
<dbReference type="KEGG" id="pgri:PgNI_06962"/>
<feature type="compositionally biased region" description="Basic and acidic residues" evidence="1">
    <location>
        <begin position="208"/>
        <end position="217"/>
    </location>
</feature>
<dbReference type="AlphaFoldDB" id="A0A6P8B3G8"/>
<feature type="region of interest" description="Disordered" evidence="1">
    <location>
        <begin position="759"/>
        <end position="793"/>
    </location>
</feature>
<sequence>MSLLCKRKGRRLLPQLLEMQRDDVDITAPIHVAFKFYFCDAHFGKRCVRVDVKPSGQDLYLGAIRRTGIPRFLLSQLEVQGIANEKDEFIQLHPVLSFILLSLPAQLSQGSSYPTVFRWHCGRNHRTRVLFAYIDFSMPSRCYTTEQLLALRGSRVSSKIQAIARAQSDLSQIITMPKERSVNTASVPATNTLRRTNKDDSSTESDELLYKGQRDRQFPQADGSWKLRERDEPESAATSEPVQAQPAGVPVGPSTQHSEGFRRFYRSVASPTHVRVTAGGRIVPNTRGPPSPTIKRPKAKSTQEPSVIDGSPAQSHLKSALGEADAPPGPKPPNQAQVPTFPPMLANLHPGSFASSTPGPVQFVSMPMPMMGINFPIGSFQMPHVPPVKGGPYQPGVQLPVAAATDGPKDKDPNSKVSGRQTDAKDPKISPIDQLDLTKPYVFNGQMFFPVPGGALTQPIAMPFMPGGMMTPGFGSITPGMVPSGIPVSPVFQGMSFTGAPGMVHGMTPGTAAPAHQQHQQLQQQPHAAVPVSFQPPAAPPISSIRPSDISKKQIETLRGTLKYHEDQLHFNKHQVDEKEMDKTIKMLRAEIKRFDDLCQKQLVFEAEHYPSREQSADSTDTTAPADFGSLTEHPSSVTTCLPDQQRVTAALENARRTGALRKKDSGRARSALNGSSSNKASSLFDFDDEKEHLRPNEMHMRACLPSGAALAPPFEPRSSSCSEQPRPNSAEPLPPNGLTEEARQRLLLAGSKAWDNFEASSSTPVDSKGKFSRGKTPTQRLGAEASGSSTQEKTRYELPYLIGTLPPGVDARTANATDYRYPRELTNDELRARYLYLGKAPEEVRRGLPKYDGRNFYKPYIVEGSQETTPVAAPSGADRRGASVSTDSARSYNKPNPSRDPFQPSTPDKKAHQAQLQDSPITARIASLSKPFMNMPSDMTEADSRAVQSSSSNDKSNEAPEKRSLDSVRLLQSMLKRGGNQSNEALPGAVTSTHAQGYVPPYSYSTFSMAPPNMGQVVQQHNGSPPSSTPPNDLNKNESLINAAIERHVGENHPPVGHASLEEQFRRIVSAENRQRAAGPLPINGRMPEDW</sequence>
<reference evidence="3" key="3">
    <citation type="submission" date="2025-08" db="UniProtKB">
        <authorList>
            <consortium name="RefSeq"/>
        </authorList>
    </citation>
    <scope>IDENTIFICATION</scope>
    <source>
        <strain evidence="3">NI907</strain>
    </source>
</reference>
<dbReference type="GeneID" id="41961889"/>
<protein>
    <submittedName>
        <fullName evidence="3">Uncharacterized protein</fullName>
    </submittedName>
</protein>
<feature type="region of interest" description="Disordered" evidence="1">
    <location>
        <begin position="180"/>
        <end position="257"/>
    </location>
</feature>
<dbReference type="RefSeq" id="XP_030981559.1">
    <property type="nucleotide sequence ID" value="XM_031126980.1"/>
</dbReference>
<feature type="compositionally biased region" description="Polar residues" evidence="1">
    <location>
        <begin position="182"/>
        <end position="194"/>
    </location>
</feature>
<dbReference type="Proteomes" id="UP000515153">
    <property type="component" value="Unplaced"/>
</dbReference>
<feature type="compositionally biased region" description="Polar residues" evidence="1">
    <location>
        <begin position="633"/>
        <end position="648"/>
    </location>
</feature>
<evidence type="ECO:0000313" key="3">
    <source>
        <dbReference type="RefSeq" id="XP_030981559.1"/>
    </source>
</evidence>
<feature type="region of interest" description="Disordered" evidence="1">
    <location>
        <begin position="275"/>
        <end position="339"/>
    </location>
</feature>
<gene>
    <name evidence="3" type="ORF">PgNI_06962</name>
</gene>
<feature type="region of interest" description="Disordered" evidence="1">
    <location>
        <begin position="708"/>
        <end position="738"/>
    </location>
</feature>
<reference evidence="3" key="1">
    <citation type="journal article" date="2019" name="Mol. Biol. Evol.">
        <title>Blast fungal genomes show frequent chromosomal changes, gene gains and losses, and effector gene turnover.</title>
        <authorList>
            <person name="Gomez Luciano L.B."/>
            <person name="Jason Tsai I."/>
            <person name="Chuma I."/>
            <person name="Tosa Y."/>
            <person name="Chen Y.H."/>
            <person name="Li J.Y."/>
            <person name="Li M.Y."/>
            <person name="Jade Lu M.Y."/>
            <person name="Nakayashiki H."/>
            <person name="Li W.H."/>
        </authorList>
    </citation>
    <scope>NUCLEOTIDE SEQUENCE</scope>
    <source>
        <strain evidence="3">NI907</strain>
    </source>
</reference>
<proteinExistence type="predicted"/>
<feature type="compositionally biased region" description="Basic and acidic residues" evidence="1">
    <location>
        <begin position="956"/>
        <end position="967"/>
    </location>
</feature>
<feature type="region of interest" description="Disordered" evidence="1">
    <location>
        <begin position="610"/>
        <end position="686"/>
    </location>
</feature>
<feature type="region of interest" description="Disordered" evidence="1">
    <location>
        <begin position="1016"/>
        <end position="1037"/>
    </location>
</feature>
<feature type="region of interest" description="Disordered" evidence="1">
    <location>
        <begin position="868"/>
        <end position="967"/>
    </location>
</feature>
<organism evidence="2 3">
    <name type="scientific">Pyricularia grisea</name>
    <name type="common">Crabgrass-specific blast fungus</name>
    <name type="synonym">Magnaporthe grisea</name>
    <dbReference type="NCBI Taxonomy" id="148305"/>
    <lineage>
        <taxon>Eukaryota</taxon>
        <taxon>Fungi</taxon>
        <taxon>Dikarya</taxon>
        <taxon>Ascomycota</taxon>
        <taxon>Pezizomycotina</taxon>
        <taxon>Sordariomycetes</taxon>
        <taxon>Sordariomycetidae</taxon>
        <taxon>Magnaporthales</taxon>
        <taxon>Pyriculariaceae</taxon>
        <taxon>Pyricularia</taxon>
    </lineage>
</organism>
<feature type="compositionally biased region" description="Polar residues" evidence="1">
    <location>
        <begin position="884"/>
        <end position="897"/>
    </location>
</feature>
<feature type="compositionally biased region" description="Polar residues" evidence="1">
    <location>
        <begin position="673"/>
        <end position="682"/>
    </location>
</feature>
<feature type="compositionally biased region" description="Polar residues" evidence="1">
    <location>
        <begin position="718"/>
        <end position="728"/>
    </location>
</feature>
<feature type="compositionally biased region" description="Polar residues" evidence="1">
    <location>
        <begin position="1017"/>
        <end position="1037"/>
    </location>
</feature>
<accession>A0A6P8B3G8</accession>
<reference evidence="3" key="2">
    <citation type="submission" date="2019-10" db="EMBL/GenBank/DDBJ databases">
        <authorList>
            <consortium name="NCBI Genome Project"/>
        </authorList>
    </citation>
    <scope>NUCLEOTIDE SEQUENCE</scope>
    <source>
        <strain evidence="3">NI907</strain>
    </source>
</reference>
<name>A0A6P8B3G8_PYRGI</name>
<keyword evidence="2" id="KW-1185">Reference proteome</keyword>
<feature type="region of interest" description="Disordered" evidence="1">
    <location>
        <begin position="394"/>
        <end position="431"/>
    </location>
</feature>
<evidence type="ECO:0000313" key="2">
    <source>
        <dbReference type="Proteomes" id="UP000515153"/>
    </source>
</evidence>